<dbReference type="RefSeq" id="XP_021820711.1">
    <property type="nucleotide sequence ID" value="XM_021965019.1"/>
</dbReference>
<accession>A0A6P5SV25</accession>
<dbReference type="Proteomes" id="UP000515124">
    <property type="component" value="Unplaced"/>
</dbReference>
<dbReference type="SUPFAM" id="SSF117281">
    <property type="entry name" value="Kelch motif"/>
    <property type="match status" value="1"/>
</dbReference>
<name>A0A6P5SV25_PRUAV</name>
<dbReference type="RefSeq" id="XP_021820710.1">
    <property type="nucleotide sequence ID" value="XM_021965018.1"/>
</dbReference>
<sequence length="346" mass="38917">MTINQGEDRSVYLFVSFYDGEYTDSIYKVTFKHGGVTHEPPVVGLVTKYYDSFRIKGARIFNRSKLYIIPQDGYNKAPGAKSCRPSGYSIDTKTGSYCSSLPPSIASKPVGTLVCAYDKLYYLASPACSPPIKEPSFERYDPDQDLWEGMTSFPFYHDYGSHAKIIGYAVCYGVILFSLSDSYMNPYVVAFHESRNQWNRVTSASYASFRGRAMAVGDTIYALHALMEEVIIAFSFRMDKVEDGGIAYSLNPQFILRGLKIACPPVPFRELKTGYLVHLGNKDFFHIRTGSPNDEACPMVQYLCITTFQIVVGEGGRPMIKTIHSTVHPVDIKGREWFSLEFCFTP</sequence>
<dbReference type="KEGG" id="pavi:110762381"/>
<protein>
    <submittedName>
        <fullName evidence="2 3">Uncharacterized protein LOC110762381</fullName>
    </submittedName>
</protein>
<evidence type="ECO:0000313" key="1">
    <source>
        <dbReference type="Proteomes" id="UP000515124"/>
    </source>
</evidence>
<reference evidence="2 3" key="1">
    <citation type="submission" date="2025-04" db="UniProtKB">
        <authorList>
            <consortium name="RefSeq"/>
        </authorList>
    </citation>
    <scope>IDENTIFICATION</scope>
</reference>
<evidence type="ECO:0000313" key="2">
    <source>
        <dbReference type="RefSeq" id="XP_021820710.1"/>
    </source>
</evidence>
<organism evidence="1 2">
    <name type="scientific">Prunus avium</name>
    <name type="common">Cherry</name>
    <name type="synonym">Cerasus avium</name>
    <dbReference type="NCBI Taxonomy" id="42229"/>
    <lineage>
        <taxon>Eukaryota</taxon>
        <taxon>Viridiplantae</taxon>
        <taxon>Streptophyta</taxon>
        <taxon>Embryophyta</taxon>
        <taxon>Tracheophyta</taxon>
        <taxon>Spermatophyta</taxon>
        <taxon>Magnoliopsida</taxon>
        <taxon>eudicotyledons</taxon>
        <taxon>Gunneridae</taxon>
        <taxon>Pentapetalae</taxon>
        <taxon>rosids</taxon>
        <taxon>fabids</taxon>
        <taxon>Rosales</taxon>
        <taxon>Rosaceae</taxon>
        <taxon>Amygdaloideae</taxon>
        <taxon>Amygdaleae</taxon>
        <taxon>Prunus</taxon>
    </lineage>
</organism>
<proteinExistence type="predicted"/>
<evidence type="ECO:0000313" key="3">
    <source>
        <dbReference type="RefSeq" id="XP_021820711.1"/>
    </source>
</evidence>
<dbReference type="InterPro" id="IPR015915">
    <property type="entry name" value="Kelch-typ_b-propeller"/>
</dbReference>
<dbReference type="AlphaFoldDB" id="A0A6P5SV25"/>
<gene>
    <name evidence="2 3" type="primary">LOC110762381</name>
</gene>
<keyword evidence="1" id="KW-1185">Reference proteome</keyword>
<dbReference type="GeneID" id="110762381"/>